<evidence type="ECO:0000256" key="11">
    <source>
        <dbReference type="ARBA" id="ARBA00030128"/>
    </source>
</evidence>
<evidence type="ECO:0000313" key="15">
    <source>
        <dbReference type="Proteomes" id="UP000288388"/>
    </source>
</evidence>
<dbReference type="InterPro" id="IPR008145">
    <property type="entry name" value="GK/Ca_channel_bsu"/>
</dbReference>
<dbReference type="PROSITE" id="PS50052">
    <property type="entry name" value="GUANYLATE_KINASE_2"/>
    <property type="match status" value="1"/>
</dbReference>
<dbReference type="Gene3D" id="3.40.50.300">
    <property type="entry name" value="P-loop containing nucleotide triphosphate hydrolases"/>
    <property type="match status" value="1"/>
</dbReference>
<keyword evidence="8" id="KW-0547">Nucleotide-binding</keyword>
<evidence type="ECO:0000256" key="5">
    <source>
        <dbReference type="ARBA" id="ARBA00016296"/>
    </source>
</evidence>
<dbReference type="CDD" id="cd00071">
    <property type="entry name" value="GMPK"/>
    <property type="match status" value="1"/>
</dbReference>
<comment type="caution">
    <text evidence="14">The sequence shown here is derived from an EMBL/GenBank/DDBJ whole genome shotgun (WGS) entry which is preliminary data.</text>
</comment>
<keyword evidence="9 14" id="KW-0418">Kinase</keyword>
<reference evidence="14 15" key="1">
    <citation type="submission" date="2018-12" db="EMBL/GenBank/DDBJ databases">
        <title>A novel vanA-carrying plasmid in a clinical isolate of Enterococcus avium.</title>
        <authorList>
            <person name="Bernasconi O.J."/>
            <person name="Luzzaro F."/>
            <person name="Endimiani A."/>
        </authorList>
    </citation>
    <scope>NUCLEOTIDE SEQUENCE [LARGE SCALE GENOMIC DNA]</scope>
    <source>
        <strain evidence="14 15">LC0559/18</strain>
    </source>
</reference>
<protein>
    <recommendedName>
        <fullName evidence="5">Guanylate kinase</fullName>
        <ecNumber evidence="4">2.7.4.8</ecNumber>
    </recommendedName>
    <alternativeName>
        <fullName evidence="11">GMP kinase</fullName>
    </alternativeName>
</protein>
<dbReference type="GO" id="GO:0005524">
    <property type="term" value="F:ATP binding"/>
    <property type="evidence" value="ECO:0007669"/>
    <property type="project" value="UniProtKB-KW"/>
</dbReference>
<keyword evidence="7" id="KW-0808">Transferase</keyword>
<dbReference type="PROSITE" id="PS00856">
    <property type="entry name" value="GUANYLATE_KINASE_1"/>
    <property type="match status" value="1"/>
</dbReference>
<name>A0A437UNT2_ENTAV</name>
<dbReference type="EC" id="2.7.4.8" evidence="4"/>
<dbReference type="GO" id="GO:0005829">
    <property type="term" value="C:cytosol"/>
    <property type="evidence" value="ECO:0007669"/>
    <property type="project" value="TreeGrafter"/>
</dbReference>
<sequence length="180" mass="20838">MNHCYLFIGPSGSGKTSLAEKAFAPEQKVISYTTRPPREGEEHGRDYYFISKKKFKQMVNDDQFAEYDVYDEEFYGIAKSTLREALTAGNCYDPITTTGFINLHRIFGDQMVPIWINISQETMIARLEKRATPEELERRLAIFQEDVESLERLKKFPNLIIINGEATLEEMLLQLRQALD</sequence>
<dbReference type="PANTHER" id="PTHR23117">
    <property type="entry name" value="GUANYLATE KINASE-RELATED"/>
    <property type="match status" value="1"/>
</dbReference>
<dbReference type="EMBL" id="RYZS01000001">
    <property type="protein sequence ID" value="RVU95273.1"/>
    <property type="molecule type" value="Genomic_DNA"/>
</dbReference>
<evidence type="ECO:0000313" key="14">
    <source>
        <dbReference type="EMBL" id="RVU95273.1"/>
    </source>
</evidence>
<dbReference type="SUPFAM" id="SSF52540">
    <property type="entry name" value="P-loop containing nucleoside triphosphate hydrolases"/>
    <property type="match status" value="1"/>
</dbReference>
<dbReference type="InterPro" id="IPR020590">
    <property type="entry name" value="Guanylate_kinase_CS"/>
</dbReference>
<evidence type="ECO:0000256" key="4">
    <source>
        <dbReference type="ARBA" id="ARBA00012961"/>
    </source>
</evidence>
<organism evidence="14 15">
    <name type="scientific">Enterococcus avium</name>
    <name type="common">Streptococcus avium</name>
    <dbReference type="NCBI Taxonomy" id="33945"/>
    <lineage>
        <taxon>Bacteria</taxon>
        <taxon>Bacillati</taxon>
        <taxon>Bacillota</taxon>
        <taxon>Bacilli</taxon>
        <taxon>Lactobacillales</taxon>
        <taxon>Enterococcaceae</taxon>
        <taxon>Enterococcus</taxon>
    </lineage>
</organism>
<keyword evidence="6" id="KW-0963">Cytoplasm</keyword>
<dbReference type="PANTHER" id="PTHR23117:SF13">
    <property type="entry name" value="GUANYLATE KINASE"/>
    <property type="match status" value="1"/>
</dbReference>
<evidence type="ECO:0000256" key="10">
    <source>
        <dbReference type="ARBA" id="ARBA00022840"/>
    </source>
</evidence>
<dbReference type="RefSeq" id="WP_127979066.1">
    <property type="nucleotide sequence ID" value="NZ_RYZS01000001.1"/>
</dbReference>
<dbReference type="SMART" id="SM00072">
    <property type="entry name" value="GuKc"/>
    <property type="match status" value="1"/>
</dbReference>
<dbReference type="GO" id="GO:0004385">
    <property type="term" value="F:GMP kinase activity"/>
    <property type="evidence" value="ECO:0007669"/>
    <property type="project" value="UniProtKB-EC"/>
</dbReference>
<evidence type="ECO:0000256" key="1">
    <source>
        <dbReference type="ARBA" id="ARBA00003531"/>
    </source>
</evidence>
<dbReference type="InterPro" id="IPR027417">
    <property type="entry name" value="P-loop_NTPase"/>
</dbReference>
<evidence type="ECO:0000256" key="3">
    <source>
        <dbReference type="ARBA" id="ARBA00005790"/>
    </source>
</evidence>
<comment type="subcellular location">
    <subcellularLocation>
        <location evidence="2">Cytoplasm</location>
    </subcellularLocation>
</comment>
<evidence type="ECO:0000256" key="12">
    <source>
        <dbReference type="ARBA" id="ARBA00048594"/>
    </source>
</evidence>
<accession>A0A437UNT2</accession>
<dbReference type="AlphaFoldDB" id="A0A437UNT2"/>
<evidence type="ECO:0000256" key="9">
    <source>
        <dbReference type="ARBA" id="ARBA00022777"/>
    </source>
</evidence>
<dbReference type="InterPro" id="IPR008144">
    <property type="entry name" value="Guanylate_kin-like_dom"/>
</dbReference>
<dbReference type="Proteomes" id="UP000288388">
    <property type="component" value="Unassembled WGS sequence"/>
</dbReference>
<dbReference type="Pfam" id="PF00625">
    <property type="entry name" value="Guanylate_kin"/>
    <property type="match status" value="1"/>
</dbReference>
<keyword evidence="10" id="KW-0067">ATP-binding</keyword>
<proteinExistence type="inferred from homology"/>
<comment type="catalytic activity">
    <reaction evidence="12">
        <text>GMP + ATP = GDP + ADP</text>
        <dbReference type="Rhea" id="RHEA:20780"/>
        <dbReference type="ChEBI" id="CHEBI:30616"/>
        <dbReference type="ChEBI" id="CHEBI:58115"/>
        <dbReference type="ChEBI" id="CHEBI:58189"/>
        <dbReference type="ChEBI" id="CHEBI:456216"/>
        <dbReference type="EC" id="2.7.4.8"/>
    </reaction>
</comment>
<evidence type="ECO:0000259" key="13">
    <source>
        <dbReference type="PROSITE" id="PS50052"/>
    </source>
</evidence>
<comment type="function">
    <text evidence="1">Essential for recycling GMP and indirectly, cGMP.</text>
</comment>
<evidence type="ECO:0000256" key="6">
    <source>
        <dbReference type="ARBA" id="ARBA00022490"/>
    </source>
</evidence>
<evidence type="ECO:0000256" key="8">
    <source>
        <dbReference type="ARBA" id="ARBA00022741"/>
    </source>
</evidence>
<evidence type="ECO:0000256" key="2">
    <source>
        <dbReference type="ARBA" id="ARBA00004496"/>
    </source>
</evidence>
<gene>
    <name evidence="14" type="ORF">EK398_10790</name>
</gene>
<dbReference type="FunFam" id="3.30.63.10:FF:000005">
    <property type="entry name" value="Guanylate kinase"/>
    <property type="match status" value="1"/>
</dbReference>
<evidence type="ECO:0000256" key="7">
    <source>
        <dbReference type="ARBA" id="ARBA00022679"/>
    </source>
</evidence>
<feature type="domain" description="Guanylate kinase-like" evidence="13">
    <location>
        <begin position="2"/>
        <end position="180"/>
    </location>
</feature>
<comment type="similarity">
    <text evidence="3">Belongs to the guanylate kinase family.</text>
</comment>